<keyword evidence="2" id="KW-1185">Reference proteome</keyword>
<dbReference type="OrthoDB" id="38968at2759"/>
<accession>A0A2U1LNC3</accession>
<dbReference type="Proteomes" id="UP000245207">
    <property type="component" value="Unassembled WGS sequence"/>
</dbReference>
<evidence type="ECO:0000313" key="2">
    <source>
        <dbReference type="Proteomes" id="UP000245207"/>
    </source>
</evidence>
<dbReference type="AlphaFoldDB" id="A0A2U1LNC3"/>
<name>A0A2U1LNC3_ARTAN</name>
<dbReference type="STRING" id="35608.A0A2U1LNC3"/>
<protein>
    <submittedName>
        <fullName evidence="1">Tocopherol cyclase</fullName>
    </submittedName>
</protein>
<reference evidence="1 2" key="1">
    <citation type="journal article" date="2018" name="Mol. Plant">
        <title>The genome of Artemisia annua provides insight into the evolution of Asteraceae family and artemisinin biosynthesis.</title>
        <authorList>
            <person name="Shen Q."/>
            <person name="Zhang L."/>
            <person name="Liao Z."/>
            <person name="Wang S."/>
            <person name="Yan T."/>
            <person name="Shi P."/>
            <person name="Liu M."/>
            <person name="Fu X."/>
            <person name="Pan Q."/>
            <person name="Wang Y."/>
            <person name="Lv Z."/>
            <person name="Lu X."/>
            <person name="Zhang F."/>
            <person name="Jiang W."/>
            <person name="Ma Y."/>
            <person name="Chen M."/>
            <person name="Hao X."/>
            <person name="Li L."/>
            <person name="Tang Y."/>
            <person name="Lv G."/>
            <person name="Zhou Y."/>
            <person name="Sun X."/>
            <person name="Brodelius P.E."/>
            <person name="Rose J.K.C."/>
            <person name="Tang K."/>
        </authorList>
    </citation>
    <scope>NUCLEOTIDE SEQUENCE [LARGE SCALE GENOMIC DNA]</scope>
    <source>
        <strain evidence="2">cv. Huhao1</strain>
        <tissue evidence="1">Leaf</tissue>
    </source>
</reference>
<sequence>MYSVENPAFKKELNSFEQLLYGPRFTGVGAQILGADDKYICQYTKESQNFWGSRHELKLGNSFSVQKGKRPPSSEVSPQVVFHPVFNQSVVEGFQVTPLWHQGSINDDGRTPYAETVKTARWEYSTRPVYGWGDVGSKQKLTAGWIEWGDERYEFQNAPSYCEKNWGGGFPRKWF</sequence>
<gene>
    <name evidence="1" type="ORF">CTI12_AA472610</name>
</gene>
<organism evidence="1 2">
    <name type="scientific">Artemisia annua</name>
    <name type="common">Sweet wormwood</name>
    <dbReference type="NCBI Taxonomy" id="35608"/>
    <lineage>
        <taxon>Eukaryota</taxon>
        <taxon>Viridiplantae</taxon>
        <taxon>Streptophyta</taxon>
        <taxon>Embryophyta</taxon>
        <taxon>Tracheophyta</taxon>
        <taxon>Spermatophyta</taxon>
        <taxon>Magnoliopsida</taxon>
        <taxon>eudicotyledons</taxon>
        <taxon>Gunneridae</taxon>
        <taxon>Pentapetalae</taxon>
        <taxon>asterids</taxon>
        <taxon>campanulids</taxon>
        <taxon>Asterales</taxon>
        <taxon>Asteraceae</taxon>
        <taxon>Asteroideae</taxon>
        <taxon>Anthemideae</taxon>
        <taxon>Artemisiinae</taxon>
        <taxon>Artemisia</taxon>
    </lineage>
</organism>
<proteinExistence type="predicted"/>
<dbReference type="PANTHER" id="PTHR35309:SF2">
    <property type="entry name" value="TOCOPHEROL CYCLASE, CHLOROPLASTIC"/>
    <property type="match status" value="1"/>
</dbReference>
<dbReference type="Pfam" id="PF14249">
    <property type="entry name" value="Tocopherol_cycl"/>
    <property type="match status" value="1"/>
</dbReference>
<evidence type="ECO:0000313" key="1">
    <source>
        <dbReference type="EMBL" id="PWA50501.1"/>
    </source>
</evidence>
<dbReference type="PANTHER" id="PTHR35309">
    <property type="match status" value="1"/>
</dbReference>
<dbReference type="EMBL" id="PKPP01008506">
    <property type="protein sequence ID" value="PWA50501.1"/>
    <property type="molecule type" value="Genomic_DNA"/>
</dbReference>
<comment type="caution">
    <text evidence="1">The sequence shown here is derived from an EMBL/GenBank/DDBJ whole genome shotgun (WGS) entry which is preliminary data.</text>
</comment>
<dbReference type="GO" id="GO:0009976">
    <property type="term" value="F:tocopherol cyclase activity"/>
    <property type="evidence" value="ECO:0007669"/>
    <property type="project" value="InterPro"/>
</dbReference>
<dbReference type="InterPro" id="IPR025893">
    <property type="entry name" value="Tocopherol_cyclase"/>
</dbReference>